<accession>A0A090LL79</accession>
<dbReference type="CTD" id="36382952"/>
<dbReference type="SUPFAM" id="SSF56112">
    <property type="entry name" value="Protein kinase-like (PK-like)"/>
    <property type="match status" value="1"/>
</dbReference>
<reference evidence="3 4" key="1">
    <citation type="submission" date="2014-09" db="EMBL/GenBank/DDBJ databases">
        <authorList>
            <person name="Martin A.A."/>
        </authorList>
    </citation>
    <scope>NUCLEOTIDE SEQUENCE</scope>
    <source>
        <strain evidence="4">ED321</strain>
        <strain evidence="3">ED321 Heterogonic</strain>
    </source>
</reference>
<dbReference type="GO" id="GO:0005524">
    <property type="term" value="F:ATP binding"/>
    <property type="evidence" value="ECO:0007669"/>
    <property type="project" value="InterPro"/>
</dbReference>
<gene>
    <name evidence="3 5 6" type="ORF">SRAE_2000520200</name>
</gene>
<dbReference type="InterPro" id="IPR011009">
    <property type="entry name" value="Kinase-like_dom_sf"/>
</dbReference>
<dbReference type="OMA" id="KFIIMPL"/>
<keyword evidence="3" id="KW-0808">Transferase</keyword>
<keyword evidence="4" id="KW-1185">Reference proteome</keyword>
<proteinExistence type="predicted"/>
<dbReference type="PROSITE" id="PS50011">
    <property type="entry name" value="PROTEIN_KINASE_DOM"/>
    <property type="match status" value="1"/>
</dbReference>
<evidence type="ECO:0000313" key="5">
    <source>
        <dbReference type="WBParaSite" id="SRAE_2000520200.1"/>
    </source>
</evidence>
<evidence type="ECO:0000313" key="4">
    <source>
        <dbReference type="Proteomes" id="UP000035682"/>
    </source>
</evidence>
<dbReference type="EC" id="2.7.11.1" evidence="1"/>
<dbReference type="EMBL" id="LN609529">
    <property type="protein sequence ID" value="CEF70574.1"/>
    <property type="molecule type" value="Genomic_DNA"/>
</dbReference>
<name>A0A090LL79_STRRB</name>
<dbReference type="InterPro" id="IPR000719">
    <property type="entry name" value="Prot_kinase_dom"/>
</dbReference>
<dbReference type="Gene3D" id="1.10.510.10">
    <property type="entry name" value="Transferase(Phosphotransferase) domain 1"/>
    <property type="match status" value="1"/>
</dbReference>
<dbReference type="Pfam" id="PF00069">
    <property type="entry name" value="Pkinase"/>
    <property type="match status" value="1"/>
</dbReference>
<dbReference type="PANTHER" id="PTHR11909">
    <property type="entry name" value="CASEIN KINASE-RELATED"/>
    <property type="match status" value="1"/>
</dbReference>
<keyword evidence="3" id="KW-0418">Kinase</keyword>
<evidence type="ECO:0000313" key="6">
    <source>
        <dbReference type="WormBase" id="SRAE_2000520200"/>
    </source>
</evidence>
<dbReference type="PROSITE" id="PS00108">
    <property type="entry name" value="PROTEIN_KINASE_ST"/>
    <property type="match status" value="1"/>
</dbReference>
<feature type="domain" description="Protein kinase" evidence="2">
    <location>
        <begin position="47"/>
        <end position="318"/>
    </location>
</feature>
<dbReference type="SMART" id="SM00220">
    <property type="entry name" value="S_TKc"/>
    <property type="match status" value="1"/>
</dbReference>
<dbReference type="STRING" id="34506.A0A090LL79"/>
<evidence type="ECO:0000259" key="2">
    <source>
        <dbReference type="PROSITE" id="PS50011"/>
    </source>
</evidence>
<dbReference type="Proteomes" id="UP000035682">
    <property type="component" value="Unplaced"/>
</dbReference>
<dbReference type="WBParaSite" id="SRAE_2000520200.1">
    <property type="protein sequence ID" value="SRAE_2000520200.1"/>
    <property type="gene ID" value="WBGene00265459"/>
</dbReference>
<dbReference type="AlphaFoldDB" id="A0A090LL79"/>
<reference evidence="5" key="2">
    <citation type="submission" date="2020-12" db="UniProtKB">
        <authorList>
            <consortium name="WormBaseParasite"/>
        </authorList>
    </citation>
    <scope>IDENTIFICATION</scope>
</reference>
<dbReference type="WormBase" id="SRAE_2000520200">
    <property type="protein sequence ID" value="SRP03229"/>
    <property type="gene ID" value="WBGene00265459"/>
</dbReference>
<dbReference type="OrthoDB" id="2687620at2759"/>
<dbReference type="InterPro" id="IPR050235">
    <property type="entry name" value="CK1_Ser-Thr_kinase"/>
</dbReference>
<evidence type="ECO:0000313" key="3">
    <source>
        <dbReference type="EMBL" id="CEF70574.1"/>
    </source>
</evidence>
<dbReference type="RefSeq" id="XP_024509771.1">
    <property type="nucleotide sequence ID" value="XM_024644186.1"/>
</dbReference>
<dbReference type="GeneID" id="36382952"/>
<evidence type="ECO:0000256" key="1">
    <source>
        <dbReference type="ARBA" id="ARBA00012513"/>
    </source>
</evidence>
<protein>
    <recommendedName>
        <fullName evidence="1">non-specific serine/threonine protein kinase</fullName>
        <ecNumber evidence="1">2.7.11.1</ecNumber>
    </recommendedName>
</protein>
<dbReference type="GO" id="GO:0004674">
    <property type="term" value="F:protein serine/threonine kinase activity"/>
    <property type="evidence" value="ECO:0007669"/>
    <property type="project" value="UniProtKB-EC"/>
</dbReference>
<sequence length="352" mass="41416">MKVYESAFFRLYMSSENRDSLESEDSDSVSNLLPKINNLVNGEKNAYVVGRLISRGKFGGVYEVLRRKDGKKFALKLELLIYKNNCIHVEYKLLKLSLKNDLKRIPKLVDRGNIAGHFKFVVMDLLDQNLSELRHQFVELRFSTSTALRLALETLECIEEVHQNNFIHRDIKPSNFVIKKQNNKVYVYIIDFGLCKAYNREKFVQEYSNDPEKVDRKTTHFNGTIRYASLAAHNFQDQSPKDDIESWMYMIIEMMNGNLPWGTCVQNDKQQVLELKMKYRHQEHIGHLLKNCPKTEFFRIFDYLSKLNFLSQIDYSYIRGLLNLAIKNNNINIDEPYDWEEGSESWKASYKS</sequence>
<dbReference type="InterPro" id="IPR008271">
    <property type="entry name" value="Ser/Thr_kinase_AS"/>
</dbReference>
<organism evidence="3">
    <name type="scientific">Strongyloides ratti</name>
    <name type="common">Parasitic roundworm</name>
    <dbReference type="NCBI Taxonomy" id="34506"/>
    <lineage>
        <taxon>Eukaryota</taxon>
        <taxon>Metazoa</taxon>
        <taxon>Ecdysozoa</taxon>
        <taxon>Nematoda</taxon>
        <taxon>Chromadorea</taxon>
        <taxon>Rhabditida</taxon>
        <taxon>Tylenchina</taxon>
        <taxon>Panagrolaimomorpha</taxon>
        <taxon>Strongyloidoidea</taxon>
        <taxon>Strongyloididae</taxon>
        <taxon>Strongyloides</taxon>
    </lineage>
</organism>